<name>V8FWN1_9BURK</name>
<dbReference type="Proteomes" id="UP000018766">
    <property type="component" value="Unassembled WGS sequence"/>
</dbReference>
<sequence length="112" mass="12676">MSYEEQRDVPELPEVIYPCSTQSPYLGALGQAMYNIFFSMAGIPDSSIGVSGMFYEKDNECWMYFHAGEDNKLYLDFYDGVVSEETFINTQIVDFNIVEDGKYGSLLLDASC</sequence>
<dbReference type="RefSeq" id="WP_023952506.1">
    <property type="nucleotide sequence ID" value="NZ_AYSV01000110.1"/>
</dbReference>
<reference evidence="1 2" key="1">
    <citation type="submission" date="2013-11" db="EMBL/GenBank/DDBJ databases">
        <title>Genomic analysis of Pelistega sp. HM-7.</title>
        <authorList>
            <person name="Kumbhare S.V."/>
            <person name="Shetty S.A."/>
            <person name="Sharma O."/>
            <person name="Dhotre D.P."/>
        </authorList>
    </citation>
    <scope>NUCLEOTIDE SEQUENCE [LARGE SCALE GENOMIC DNA]</scope>
    <source>
        <strain evidence="1 2">HM-7</strain>
    </source>
</reference>
<dbReference type="EMBL" id="AYSV01000110">
    <property type="protein sequence ID" value="ETD68108.1"/>
    <property type="molecule type" value="Genomic_DNA"/>
</dbReference>
<evidence type="ECO:0000313" key="2">
    <source>
        <dbReference type="Proteomes" id="UP000018766"/>
    </source>
</evidence>
<accession>V8FWN1</accession>
<protein>
    <submittedName>
        <fullName evidence="1">Uncharacterized protein</fullName>
    </submittedName>
</protein>
<organism evidence="1 2">
    <name type="scientific">Pelistega indica</name>
    <dbReference type="NCBI Taxonomy" id="1414851"/>
    <lineage>
        <taxon>Bacteria</taxon>
        <taxon>Pseudomonadati</taxon>
        <taxon>Pseudomonadota</taxon>
        <taxon>Betaproteobacteria</taxon>
        <taxon>Burkholderiales</taxon>
        <taxon>Alcaligenaceae</taxon>
        <taxon>Pelistega</taxon>
    </lineage>
</organism>
<evidence type="ECO:0000313" key="1">
    <source>
        <dbReference type="EMBL" id="ETD68108.1"/>
    </source>
</evidence>
<proteinExistence type="predicted"/>
<keyword evidence="2" id="KW-1185">Reference proteome</keyword>
<gene>
    <name evidence="1" type="ORF">V757_10555</name>
</gene>
<dbReference type="AlphaFoldDB" id="V8FWN1"/>
<comment type="caution">
    <text evidence="1">The sequence shown here is derived from an EMBL/GenBank/DDBJ whole genome shotgun (WGS) entry which is preliminary data.</text>
</comment>